<dbReference type="RefSeq" id="WP_159431402.1">
    <property type="nucleotide sequence ID" value="NZ_BMEN01000001.1"/>
</dbReference>
<dbReference type="InterPro" id="IPR011250">
    <property type="entry name" value="OMP/PagP_B-barrel"/>
</dbReference>
<dbReference type="Gene3D" id="2.40.160.20">
    <property type="match status" value="1"/>
</dbReference>
<dbReference type="STRING" id="1195760.SAMN05444281_0247"/>
<dbReference type="SUPFAM" id="SSF56925">
    <property type="entry name" value="OMPA-like"/>
    <property type="match status" value="1"/>
</dbReference>
<feature type="signal peptide" evidence="1">
    <location>
        <begin position="1"/>
        <end position="22"/>
    </location>
</feature>
<dbReference type="OrthoDB" id="1093738at2"/>
<feature type="chain" id="PRO_5012997066" evidence="1">
    <location>
        <begin position="23"/>
        <end position="298"/>
    </location>
</feature>
<name>A0A1M5SCV3_9FLAO</name>
<accession>A0A1M5SCV3</accession>
<dbReference type="Proteomes" id="UP000184109">
    <property type="component" value="Unassembled WGS sequence"/>
</dbReference>
<reference evidence="3" key="1">
    <citation type="submission" date="2016-11" db="EMBL/GenBank/DDBJ databases">
        <authorList>
            <person name="Varghese N."/>
            <person name="Submissions S."/>
        </authorList>
    </citation>
    <scope>NUCLEOTIDE SEQUENCE [LARGE SCALE GENOMIC DNA]</scope>
    <source>
        <strain evidence="3">DSM 100572</strain>
    </source>
</reference>
<proteinExistence type="predicted"/>
<evidence type="ECO:0000256" key="1">
    <source>
        <dbReference type="SAM" id="SignalP"/>
    </source>
</evidence>
<sequence length="298" mass="34196">MKKRLMNGLLIICIIGFTNVSAQDLIVTKKNDSINAQITKTKKEFTYFRFVKDGEVRSTLLPKYDIKELKKGFYKTSDIPEEYIKKTKKDYTPFSFGIQAGYGYMIGRVSNDYDKVVRDHYMALKSGINFTTDFHYFLSESIGLGLKHSSFFSSNAEENIITTFNDNPNVQEVGLKNDIYVNYLGLSFANRFKFGDKEKHQLFMGLGLGYVNYKNKEQAGTRFINSKGETLGVNYDFGYNYKLNKNILLSIELSYLTGNIRELEVEENGETTVVELNEDNIQSLHRVNISAGLRFELN</sequence>
<protein>
    <submittedName>
        <fullName evidence="2">OmpW family protein</fullName>
    </submittedName>
</protein>
<dbReference type="AlphaFoldDB" id="A0A1M5SCV3"/>
<organism evidence="2 3">
    <name type="scientific">Wenyingzhuangia marina</name>
    <dbReference type="NCBI Taxonomy" id="1195760"/>
    <lineage>
        <taxon>Bacteria</taxon>
        <taxon>Pseudomonadati</taxon>
        <taxon>Bacteroidota</taxon>
        <taxon>Flavobacteriia</taxon>
        <taxon>Flavobacteriales</taxon>
        <taxon>Flavobacteriaceae</taxon>
        <taxon>Wenyingzhuangia</taxon>
    </lineage>
</organism>
<evidence type="ECO:0000313" key="2">
    <source>
        <dbReference type="EMBL" id="SHH36407.1"/>
    </source>
</evidence>
<keyword evidence="1" id="KW-0732">Signal</keyword>
<evidence type="ECO:0000313" key="3">
    <source>
        <dbReference type="Proteomes" id="UP000184109"/>
    </source>
</evidence>
<dbReference type="EMBL" id="FQXQ01000001">
    <property type="protein sequence ID" value="SHH36407.1"/>
    <property type="molecule type" value="Genomic_DNA"/>
</dbReference>
<keyword evidence="3" id="KW-1185">Reference proteome</keyword>
<gene>
    <name evidence="2" type="ORF">SAMN05444281_0247</name>
</gene>